<evidence type="ECO:0008006" key="2">
    <source>
        <dbReference type="Google" id="ProtNLM"/>
    </source>
</evidence>
<reference evidence="1" key="1">
    <citation type="submission" date="2011-03" db="EMBL/GenBank/DDBJ databases">
        <title>Complete sequence of Sphingobacterium sp. 21.</title>
        <authorList>
            <consortium name="US DOE Joint Genome Institute"/>
            <person name="Lucas S."/>
            <person name="Copeland A."/>
            <person name="Lapidus A."/>
            <person name="Cheng J.-F."/>
            <person name="Goodwin L."/>
            <person name="Pitluck S."/>
            <person name="Davenport K."/>
            <person name="Detter J.C."/>
            <person name="Han C."/>
            <person name="Tapia R."/>
            <person name="Land M."/>
            <person name="Hauser L."/>
            <person name="Kyrpides N."/>
            <person name="Ivanova N."/>
            <person name="Ovchinnikova G."/>
            <person name="Pagani I."/>
            <person name="Siebers A.K."/>
            <person name="Allgaier M."/>
            <person name="Thelen M.P."/>
            <person name="Hugenholtz P."/>
            <person name="Woyke T."/>
        </authorList>
    </citation>
    <scope>NUCLEOTIDE SEQUENCE</scope>
    <source>
        <strain evidence="1">21</strain>
    </source>
</reference>
<dbReference type="InterPro" id="IPR036388">
    <property type="entry name" value="WH-like_DNA-bd_sf"/>
</dbReference>
<dbReference type="KEGG" id="shg:Sph21_4173"/>
<dbReference type="InterPro" id="IPR002514">
    <property type="entry name" value="Transposase_8"/>
</dbReference>
<dbReference type="Pfam" id="PF01527">
    <property type="entry name" value="HTH_Tnp_1"/>
    <property type="match status" value="1"/>
</dbReference>
<organism evidence="1">
    <name type="scientific">Sphingobacterium sp. (strain 21)</name>
    <dbReference type="NCBI Taxonomy" id="743722"/>
    <lineage>
        <taxon>Bacteria</taxon>
        <taxon>Pseudomonadati</taxon>
        <taxon>Bacteroidota</taxon>
        <taxon>Sphingobacteriia</taxon>
        <taxon>Sphingobacteriales</taxon>
        <taxon>Sphingobacteriaceae</taxon>
        <taxon>Sphingobacterium</taxon>
    </lineage>
</organism>
<protein>
    <recommendedName>
        <fullName evidence="2">Transposase</fullName>
    </recommendedName>
</protein>
<dbReference type="EMBL" id="CP002584">
    <property type="protein sequence ID" value="ADZ80705.1"/>
    <property type="molecule type" value="Genomic_DNA"/>
</dbReference>
<evidence type="ECO:0000313" key="1">
    <source>
        <dbReference type="EMBL" id="ADZ80705.1"/>
    </source>
</evidence>
<dbReference type="Gene3D" id="1.10.10.10">
    <property type="entry name" value="Winged helix-like DNA-binding domain superfamily/Winged helix DNA-binding domain"/>
    <property type="match status" value="1"/>
</dbReference>
<dbReference type="GO" id="GO:0006313">
    <property type="term" value="P:DNA transposition"/>
    <property type="evidence" value="ECO:0007669"/>
    <property type="project" value="InterPro"/>
</dbReference>
<dbReference type="AlphaFoldDB" id="F4CAE0"/>
<dbReference type="GO" id="GO:0004803">
    <property type="term" value="F:transposase activity"/>
    <property type="evidence" value="ECO:0007669"/>
    <property type="project" value="InterPro"/>
</dbReference>
<accession>F4CAE0</accession>
<gene>
    <name evidence="1" type="ordered locus">Sph21_4173</name>
</gene>
<dbReference type="PATRIC" id="fig|743722.3.peg.4443"/>
<name>F4CAE0_SPHS2</name>
<dbReference type="GO" id="GO:0043565">
    <property type="term" value="F:sequence-specific DNA binding"/>
    <property type="evidence" value="ECO:0007669"/>
    <property type="project" value="InterPro"/>
</dbReference>
<dbReference type="HOGENOM" id="CLU_1814604_0_0_10"/>
<sequence>MKKERRKFSAGFKAKVAIEAIKEQQTIQELAVKYELHPTQINTWKREFLANAEQVFTGEKKADLSDAIMVRYGKAIPYDFSIPYPELAKYFKNIPLFNDVKDDTTLAQKLQIIQDKYTELLEKHNMLLEENNELKYRLSELK</sequence>
<dbReference type="InterPro" id="IPR010921">
    <property type="entry name" value="Trp_repressor/repl_initiator"/>
</dbReference>
<dbReference type="eggNOG" id="COG2963">
    <property type="taxonomic scope" value="Bacteria"/>
</dbReference>
<dbReference type="OrthoDB" id="291972at2"/>
<dbReference type="SUPFAM" id="SSF48295">
    <property type="entry name" value="TrpR-like"/>
    <property type="match status" value="1"/>
</dbReference>
<proteinExistence type="predicted"/>